<dbReference type="RefSeq" id="WP_344059022.1">
    <property type="nucleotide sequence ID" value="NZ_BAAAPU010000003.1"/>
</dbReference>
<proteinExistence type="predicted"/>
<gene>
    <name evidence="1" type="ORF">GCM10009817_10020</name>
</gene>
<name>A0ABN2RN93_9MICO</name>
<evidence type="ECO:0000313" key="1">
    <source>
        <dbReference type="EMBL" id="GAA1971921.1"/>
    </source>
</evidence>
<sequence length="127" mass="13776">MTEEFGFAFENRYRLPALVFGITPATARVRVTDDELLVRFGPWRLRTPLANVAGTTVTSGYAFHRTAGPAHLSLSDRGVTFATSSRRGLCVSFVEPVHAIEPTGVLRHPAATVTVVDPEALAAALRR</sequence>
<dbReference type="Proteomes" id="UP001500013">
    <property type="component" value="Unassembled WGS sequence"/>
</dbReference>
<comment type="caution">
    <text evidence="1">The sequence shown here is derived from an EMBL/GenBank/DDBJ whole genome shotgun (WGS) entry which is preliminary data.</text>
</comment>
<protein>
    <submittedName>
        <fullName evidence="1">Uncharacterized protein</fullName>
    </submittedName>
</protein>
<reference evidence="1 2" key="1">
    <citation type="journal article" date="2019" name="Int. J. Syst. Evol. Microbiol.">
        <title>The Global Catalogue of Microorganisms (GCM) 10K type strain sequencing project: providing services to taxonomists for standard genome sequencing and annotation.</title>
        <authorList>
            <consortium name="The Broad Institute Genomics Platform"/>
            <consortium name="The Broad Institute Genome Sequencing Center for Infectious Disease"/>
            <person name="Wu L."/>
            <person name="Ma J."/>
        </authorList>
    </citation>
    <scope>NUCLEOTIDE SEQUENCE [LARGE SCALE GENOMIC DNA]</scope>
    <source>
        <strain evidence="1 2">JCM 15628</strain>
    </source>
</reference>
<dbReference type="EMBL" id="BAAAPU010000003">
    <property type="protein sequence ID" value="GAA1971921.1"/>
    <property type="molecule type" value="Genomic_DNA"/>
</dbReference>
<organism evidence="1 2">
    <name type="scientific">Terrabacter lapilli</name>
    <dbReference type="NCBI Taxonomy" id="436231"/>
    <lineage>
        <taxon>Bacteria</taxon>
        <taxon>Bacillati</taxon>
        <taxon>Actinomycetota</taxon>
        <taxon>Actinomycetes</taxon>
        <taxon>Micrococcales</taxon>
        <taxon>Intrasporangiaceae</taxon>
        <taxon>Terrabacter</taxon>
    </lineage>
</organism>
<keyword evidence="2" id="KW-1185">Reference proteome</keyword>
<evidence type="ECO:0000313" key="2">
    <source>
        <dbReference type="Proteomes" id="UP001500013"/>
    </source>
</evidence>
<accession>A0ABN2RN93</accession>